<gene>
    <name evidence="9" type="ORF">RDWZM_005985</name>
</gene>
<protein>
    <recommendedName>
        <fullName evidence="8">DUF1279 domain-containing protein</fullName>
    </recommendedName>
</protein>
<evidence type="ECO:0000256" key="6">
    <source>
        <dbReference type="SAM" id="Phobius"/>
    </source>
</evidence>
<evidence type="ECO:0000256" key="5">
    <source>
        <dbReference type="ARBA" id="ARBA00023136"/>
    </source>
</evidence>
<comment type="subcellular location">
    <subcellularLocation>
        <location evidence="1">Membrane</location>
        <topology evidence="1">Single-pass membrane protein</topology>
    </subcellularLocation>
</comment>
<sequence>MSCCITTTRLFLPLVRSQTLFGAYNVKLLFNAPRSISLINGISGRTCALRQQSNLTVNSFRFKTLQNPVQPRLTRTILCQNPNLTPSFANIGNNFVFHNVCQVRSFNFRIFRVGKPSEWETVKALPLGKRLKYMLKKYWYIAIPIHCISSALWFGALYMICKCGIDGAKVIEFVKPYIVKHNAVPQIVKNWFEQDPHNLGNLAVAVLLYKLATPGRYMTTIFGTFYTLKYLLRAGILIKPANEVVGKDSYLTHAITKNVQNRAKKIKKSFRKLKKSNRSTN</sequence>
<proteinExistence type="predicted"/>
<evidence type="ECO:0000256" key="7">
    <source>
        <dbReference type="SAM" id="SignalP"/>
    </source>
</evidence>
<accession>A0A9Q0M513</accession>
<keyword evidence="5 6" id="KW-0472">Membrane</keyword>
<dbReference type="GO" id="GO:0016020">
    <property type="term" value="C:membrane"/>
    <property type="evidence" value="ECO:0007669"/>
    <property type="project" value="UniProtKB-SubCell"/>
</dbReference>
<evidence type="ECO:0000256" key="3">
    <source>
        <dbReference type="ARBA" id="ARBA00022989"/>
    </source>
</evidence>
<keyword evidence="7" id="KW-0732">Signal</keyword>
<dbReference type="InterPro" id="IPR009688">
    <property type="entry name" value="FAM210A/B-like_dom"/>
</dbReference>
<evidence type="ECO:0000313" key="9">
    <source>
        <dbReference type="EMBL" id="KAJ6220173.1"/>
    </source>
</evidence>
<feature type="chain" id="PRO_5040364939" description="DUF1279 domain-containing protein" evidence="7">
    <location>
        <begin position="18"/>
        <end position="281"/>
    </location>
</feature>
<feature type="domain" description="DUF1279" evidence="8">
    <location>
        <begin position="130"/>
        <end position="224"/>
    </location>
</feature>
<keyword evidence="3 6" id="KW-1133">Transmembrane helix</keyword>
<dbReference type="AlphaFoldDB" id="A0A9Q0M513"/>
<dbReference type="Pfam" id="PF06916">
    <property type="entry name" value="FAM210A-B_dom"/>
    <property type="match status" value="1"/>
</dbReference>
<dbReference type="PANTHER" id="PTHR21377:SF1">
    <property type="entry name" value="PROTEIN FAM210A"/>
    <property type="match status" value="1"/>
</dbReference>
<dbReference type="InterPro" id="IPR045866">
    <property type="entry name" value="FAM210A/B-like"/>
</dbReference>
<dbReference type="PANTHER" id="PTHR21377">
    <property type="entry name" value="PROTEIN FAM210B, MITOCHONDRIAL"/>
    <property type="match status" value="1"/>
</dbReference>
<dbReference type="OrthoDB" id="5874039at2759"/>
<feature type="signal peptide" evidence="7">
    <location>
        <begin position="1"/>
        <end position="17"/>
    </location>
</feature>
<keyword evidence="4" id="KW-0175">Coiled coil</keyword>
<organism evidence="9 10">
    <name type="scientific">Blomia tropicalis</name>
    <name type="common">Mite</name>
    <dbReference type="NCBI Taxonomy" id="40697"/>
    <lineage>
        <taxon>Eukaryota</taxon>
        <taxon>Metazoa</taxon>
        <taxon>Ecdysozoa</taxon>
        <taxon>Arthropoda</taxon>
        <taxon>Chelicerata</taxon>
        <taxon>Arachnida</taxon>
        <taxon>Acari</taxon>
        <taxon>Acariformes</taxon>
        <taxon>Sarcoptiformes</taxon>
        <taxon>Astigmata</taxon>
        <taxon>Glycyphagoidea</taxon>
        <taxon>Echimyopodidae</taxon>
        <taxon>Blomia</taxon>
    </lineage>
</organism>
<evidence type="ECO:0000259" key="8">
    <source>
        <dbReference type="Pfam" id="PF06916"/>
    </source>
</evidence>
<dbReference type="Proteomes" id="UP001142055">
    <property type="component" value="Chromosome 2"/>
</dbReference>
<reference evidence="9" key="1">
    <citation type="submission" date="2022-12" db="EMBL/GenBank/DDBJ databases">
        <title>Genome assemblies of Blomia tropicalis.</title>
        <authorList>
            <person name="Cui Y."/>
        </authorList>
    </citation>
    <scope>NUCLEOTIDE SEQUENCE</scope>
    <source>
        <tissue evidence="9">Adult mites</tissue>
    </source>
</reference>
<evidence type="ECO:0000313" key="10">
    <source>
        <dbReference type="Proteomes" id="UP001142055"/>
    </source>
</evidence>
<evidence type="ECO:0000256" key="2">
    <source>
        <dbReference type="ARBA" id="ARBA00022692"/>
    </source>
</evidence>
<feature type="transmembrane region" description="Helical" evidence="6">
    <location>
        <begin position="138"/>
        <end position="160"/>
    </location>
</feature>
<comment type="caution">
    <text evidence="9">The sequence shown here is derived from an EMBL/GenBank/DDBJ whole genome shotgun (WGS) entry which is preliminary data.</text>
</comment>
<keyword evidence="2 6" id="KW-0812">Transmembrane</keyword>
<evidence type="ECO:0000256" key="1">
    <source>
        <dbReference type="ARBA" id="ARBA00004167"/>
    </source>
</evidence>
<dbReference type="GO" id="GO:0005739">
    <property type="term" value="C:mitochondrion"/>
    <property type="evidence" value="ECO:0007669"/>
    <property type="project" value="TreeGrafter"/>
</dbReference>
<dbReference type="EMBL" id="JAPWDV010000002">
    <property type="protein sequence ID" value="KAJ6220173.1"/>
    <property type="molecule type" value="Genomic_DNA"/>
</dbReference>
<evidence type="ECO:0000256" key="4">
    <source>
        <dbReference type="ARBA" id="ARBA00023054"/>
    </source>
</evidence>
<keyword evidence="10" id="KW-1185">Reference proteome</keyword>
<name>A0A9Q0M513_BLOTA</name>